<dbReference type="PANTHER" id="PTHR31623:SF79">
    <property type="entry name" value="SALUTARIDINOL 7-O-ACETYLTRANSFERASE"/>
    <property type="match status" value="1"/>
</dbReference>
<evidence type="ECO:0000256" key="2">
    <source>
        <dbReference type="ARBA" id="ARBA00022679"/>
    </source>
</evidence>
<keyword evidence="2" id="KW-0808">Transferase</keyword>
<comment type="similarity">
    <text evidence="1">Belongs to the plant acyltransferase family.</text>
</comment>
<dbReference type="GO" id="GO:0016746">
    <property type="term" value="F:acyltransferase activity"/>
    <property type="evidence" value="ECO:0007669"/>
    <property type="project" value="UniProtKB-KW"/>
</dbReference>
<proteinExistence type="inferred from homology"/>
<accession>A0A5N6R1F2</accession>
<evidence type="ECO:0000256" key="3">
    <source>
        <dbReference type="ARBA" id="ARBA00023315"/>
    </source>
</evidence>
<dbReference type="Gene3D" id="3.30.559.10">
    <property type="entry name" value="Chloramphenicol acetyltransferase-like domain"/>
    <property type="match status" value="2"/>
</dbReference>
<gene>
    <name evidence="4" type="ORF">FH972_009298</name>
</gene>
<dbReference type="OrthoDB" id="671439at2759"/>
<name>A0A5N6R1F2_9ROSI</name>
<dbReference type="Proteomes" id="UP000327013">
    <property type="component" value="Chromosome 3"/>
</dbReference>
<dbReference type="EMBL" id="CM017323">
    <property type="protein sequence ID" value="KAE8023623.1"/>
    <property type="molecule type" value="Genomic_DNA"/>
</dbReference>
<organism evidence="4 5">
    <name type="scientific">Carpinus fangiana</name>
    <dbReference type="NCBI Taxonomy" id="176857"/>
    <lineage>
        <taxon>Eukaryota</taxon>
        <taxon>Viridiplantae</taxon>
        <taxon>Streptophyta</taxon>
        <taxon>Embryophyta</taxon>
        <taxon>Tracheophyta</taxon>
        <taxon>Spermatophyta</taxon>
        <taxon>Magnoliopsida</taxon>
        <taxon>eudicotyledons</taxon>
        <taxon>Gunneridae</taxon>
        <taxon>Pentapetalae</taxon>
        <taxon>rosids</taxon>
        <taxon>fabids</taxon>
        <taxon>Fagales</taxon>
        <taxon>Betulaceae</taxon>
        <taxon>Carpinus</taxon>
    </lineage>
</organism>
<dbReference type="AlphaFoldDB" id="A0A5N6R1F2"/>
<keyword evidence="3" id="KW-0012">Acyltransferase</keyword>
<keyword evidence="5" id="KW-1185">Reference proteome</keyword>
<evidence type="ECO:0000313" key="4">
    <source>
        <dbReference type="EMBL" id="KAE8023623.1"/>
    </source>
</evidence>
<dbReference type="Pfam" id="PF02458">
    <property type="entry name" value="Transferase"/>
    <property type="match status" value="2"/>
</dbReference>
<sequence>MYNRLKKSLAKTLTRFYPLAGKINGGASVEFHDETVIFVRAHASIHLSKILENPDLNSLKQLLPLNPYKLNANKPVPITMAQLNAFSCSEIGVDVHHEITSVDLVAKEKTVTKRFVFDVTNLATLKAKAAAKGLCVDNPTCVEAVTALISMSAKNATRGKSLQGRSSMVIIHVVNLRAQTVPPLPEHAFGNIWQLTIAPIVEVENKTEWQDLAVQLRRAIRKIDDNYVKKLQGEDGLHQASESMKEVLDIASKGEVEFYTFSSWVGLPFYETDFG</sequence>
<evidence type="ECO:0000256" key="1">
    <source>
        <dbReference type="ARBA" id="ARBA00009861"/>
    </source>
</evidence>
<dbReference type="PANTHER" id="PTHR31623">
    <property type="entry name" value="F21J9.9"/>
    <property type="match status" value="1"/>
</dbReference>
<reference evidence="4 5" key="1">
    <citation type="submission" date="2019-06" db="EMBL/GenBank/DDBJ databases">
        <title>A chromosomal-level reference genome of Carpinus fangiana (Coryloideae, Betulaceae).</title>
        <authorList>
            <person name="Yang X."/>
            <person name="Wang Z."/>
            <person name="Zhang L."/>
            <person name="Hao G."/>
            <person name="Liu J."/>
            <person name="Yang Y."/>
        </authorList>
    </citation>
    <scope>NUCLEOTIDE SEQUENCE [LARGE SCALE GENOMIC DNA]</scope>
    <source>
        <strain evidence="4">Cfa_2016G</strain>
        <tissue evidence="4">Leaf</tissue>
    </source>
</reference>
<protein>
    <submittedName>
        <fullName evidence="4">Uncharacterized protein</fullName>
    </submittedName>
</protein>
<dbReference type="InterPro" id="IPR023213">
    <property type="entry name" value="CAT-like_dom_sf"/>
</dbReference>
<evidence type="ECO:0000313" key="5">
    <source>
        <dbReference type="Proteomes" id="UP000327013"/>
    </source>
</evidence>